<feature type="region of interest" description="Disordered" evidence="5">
    <location>
        <begin position="322"/>
        <end position="347"/>
    </location>
</feature>
<accession>A0A0W0EZF0</accession>
<dbReference type="InterPro" id="IPR046985">
    <property type="entry name" value="IP5"/>
</dbReference>
<dbReference type="GO" id="GO:0031901">
    <property type="term" value="C:early endosome membrane"/>
    <property type="evidence" value="ECO:0007669"/>
    <property type="project" value="UniProtKB-SubCell"/>
</dbReference>
<dbReference type="InterPro" id="IPR000300">
    <property type="entry name" value="IPPc"/>
</dbReference>
<evidence type="ECO:0000256" key="5">
    <source>
        <dbReference type="SAM" id="MobiDB-lite"/>
    </source>
</evidence>
<dbReference type="Pfam" id="PF00620">
    <property type="entry name" value="RhoGAP"/>
    <property type="match status" value="1"/>
</dbReference>
<dbReference type="SUPFAM" id="SSF56219">
    <property type="entry name" value="DNase I-like"/>
    <property type="match status" value="1"/>
</dbReference>
<dbReference type="SUPFAM" id="SSF48350">
    <property type="entry name" value="GTPase activation domain, GAP"/>
    <property type="match status" value="1"/>
</dbReference>
<dbReference type="PANTHER" id="PTHR11200:SF300">
    <property type="entry name" value="TYPE II INOSITOL 1,4,5-TRISPHOSPHATE 5-PHOSPHATASE"/>
    <property type="match status" value="1"/>
</dbReference>
<dbReference type="EMBL" id="LATX01002432">
    <property type="protein sequence ID" value="KTB29465.1"/>
    <property type="molecule type" value="Genomic_DNA"/>
</dbReference>
<dbReference type="GO" id="GO:0007165">
    <property type="term" value="P:signal transduction"/>
    <property type="evidence" value="ECO:0007669"/>
    <property type="project" value="InterPro"/>
</dbReference>
<dbReference type="Gene3D" id="2.30.29.110">
    <property type="match status" value="1"/>
</dbReference>
<proteinExistence type="predicted"/>
<feature type="compositionally biased region" description="Basic and acidic residues" evidence="5">
    <location>
        <begin position="329"/>
        <end position="340"/>
    </location>
</feature>
<comment type="subcellular location">
    <subcellularLocation>
        <location evidence="2">Cytoplasmic vesicle</location>
        <location evidence="2">Phagosome membrane</location>
    </subcellularLocation>
    <subcellularLocation>
        <location evidence="1">Early endosome membrane</location>
    </subcellularLocation>
</comment>
<dbReference type="InterPro" id="IPR000198">
    <property type="entry name" value="RhoGAP_dom"/>
</dbReference>
<evidence type="ECO:0000256" key="1">
    <source>
        <dbReference type="ARBA" id="ARBA00004146"/>
    </source>
</evidence>
<dbReference type="GO" id="GO:0046856">
    <property type="term" value="P:phosphatidylinositol dephosphorylation"/>
    <property type="evidence" value="ECO:0007669"/>
    <property type="project" value="InterPro"/>
</dbReference>
<dbReference type="Pfam" id="PF21310">
    <property type="entry name" value="OCRL-like_ASH"/>
    <property type="match status" value="1"/>
</dbReference>
<evidence type="ECO:0000256" key="3">
    <source>
        <dbReference type="ARBA" id="ARBA00022753"/>
    </source>
</evidence>
<feature type="domain" description="Rho-GAP" evidence="6">
    <location>
        <begin position="868"/>
        <end position="1059"/>
    </location>
</feature>
<dbReference type="eggNOG" id="KOG0565">
    <property type="taxonomic scope" value="Eukaryota"/>
</dbReference>
<keyword evidence="4" id="KW-0968">Cytoplasmic vesicle</keyword>
<comment type="caution">
    <text evidence="7">The sequence shown here is derived from an EMBL/GenBank/DDBJ whole genome shotgun (WGS) entry which is preliminary data.</text>
</comment>
<dbReference type="Pfam" id="PF22669">
    <property type="entry name" value="Exo_endo_phos2"/>
    <property type="match status" value="1"/>
</dbReference>
<sequence>MAEYESALRLVLRDSDQIICIIQVFAIPETSKSADDDFENTLQDLRNKRILAVVTHREGGNAVEEGSVFVLKPKHSTNGYLDELDMRHIFPICDDFSVSMAQVKRPAQTLQSPARSHSSTPSVSLDKGLKLTLKAGLESSDEILHLFTYDVQGLKTVLAECRRLKEVSEQNTSGALPAQTFSWLATYTSRSINIPTLSKIPPDLRTETKPLHSRLSLASAGIPGDDADDILLIREGWVRSRARNTVRRGRARLSIRIGTFNVNGKMPSQDLAAWVRGSVESSSKSSSTLPPLKDISPLSMGEVAKNPIDQAVKASNISIETSSSTLRPDATEDRSFDPREPPILPVDPEYRDDPDILVFGFQELDLSTEALLYSTSTVREEAWCTAIFAALGEKRDLYEKLASKQLVGMLIVIMVKTSLRRCFSNVMTCATGVGIMGVMGNKGGTAIRLSFTPPPFGGLQLSSKEKPVVQKDVITSPGTTTVTFVCSHLAAFDEMVDKRNSDYHDLSRRLMFVESVAPNGASAATDNSGNATSQTSSTAPQLILERYNVYETDALFWVVRILSFLGWHTANRNHIDLNYRIDLPDYDVRFMLAVEHWNKKYEMLLRYDQLTNAIKNNKAFDIFLEHPISHLPTYRFSPGLLSDDLGYDIKRKPAWTDRILYTHSHLTTRVRQNTYSCHSEITMSDHRPASADFTVEVDAYDDKELHATAKHLFRQLHGMEERQERSKARVSPSMIDFGDISYVYSYRKRVERSLTFQNNGNVPCAFRFVPIDTEGPIHPDWLSISPMTGLLLPNEVIEIVLCAFVDNDSASRLNLEPPNLDFTLILHTLMGKDHFVSVTAQYHYTCFANKLSRLTRLPGPIRSLKDPQDLLDETRGINAPREIMRLVNWMMTGNHSVASPLCVLPTLQLTNMQENIFMKEADEDIMYQIRECLDTGDEFSFSPNEKDDATLVAFGETLLQLLASLPEGVIPTALHNQCAQATNRDEAFEILDALNPESVNVWISVTALLSHFVQSSAFSEMKAQRIAARFAPVLLRDDFRSPSPVSPLQRHRFLLQFIE</sequence>
<dbReference type="GO" id="GO:0004439">
    <property type="term" value="F:phosphatidylinositol-4,5-bisphosphate 5-phosphatase activity"/>
    <property type="evidence" value="ECO:0007669"/>
    <property type="project" value="TreeGrafter"/>
</dbReference>
<evidence type="ECO:0000259" key="6">
    <source>
        <dbReference type="PROSITE" id="PS50238"/>
    </source>
</evidence>
<dbReference type="SMART" id="SM00128">
    <property type="entry name" value="IPPc"/>
    <property type="match status" value="1"/>
</dbReference>
<dbReference type="PANTHER" id="PTHR11200">
    <property type="entry name" value="INOSITOL 5-PHOSPHATASE"/>
    <property type="match status" value="1"/>
</dbReference>
<dbReference type="Gene3D" id="3.60.10.10">
    <property type="entry name" value="Endonuclease/exonuclease/phosphatase"/>
    <property type="match status" value="1"/>
</dbReference>
<protein>
    <submittedName>
        <fullName evidence="7">Putative DNase I-like protein</fullName>
    </submittedName>
</protein>
<dbReference type="InterPro" id="IPR008936">
    <property type="entry name" value="Rho_GTPase_activation_prot"/>
</dbReference>
<dbReference type="Proteomes" id="UP000054988">
    <property type="component" value="Unassembled WGS sequence"/>
</dbReference>
<dbReference type="AlphaFoldDB" id="A0A0W0EZF0"/>
<dbReference type="InterPro" id="IPR013783">
    <property type="entry name" value="Ig-like_fold"/>
</dbReference>
<dbReference type="InterPro" id="IPR048869">
    <property type="entry name" value="OCRL-1_2_ASH"/>
</dbReference>
<dbReference type="InterPro" id="IPR036691">
    <property type="entry name" value="Endo/exonu/phosph_ase_sf"/>
</dbReference>
<gene>
    <name evidence="7" type="ORF">WG66_17923</name>
</gene>
<dbReference type="PROSITE" id="PS50238">
    <property type="entry name" value="RHOGAP"/>
    <property type="match status" value="1"/>
</dbReference>
<evidence type="ECO:0000313" key="8">
    <source>
        <dbReference type="Proteomes" id="UP000054988"/>
    </source>
</evidence>
<evidence type="ECO:0000313" key="7">
    <source>
        <dbReference type="EMBL" id="KTB29465.1"/>
    </source>
</evidence>
<keyword evidence="3" id="KW-0967">Endosome</keyword>
<dbReference type="Gene3D" id="1.10.555.10">
    <property type="entry name" value="Rho GTPase activation protein"/>
    <property type="match status" value="1"/>
</dbReference>
<name>A0A0W0EZF0_MONRR</name>
<evidence type="ECO:0000256" key="4">
    <source>
        <dbReference type="ARBA" id="ARBA00023329"/>
    </source>
</evidence>
<reference evidence="7 8" key="1">
    <citation type="submission" date="2015-12" db="EMBL/GenBank/DDBJ databases">
        <title>Draft genome sequence of Moniliophthora roreri, the causal agent of frosty pod rot of cacao.</title>
        <authorList>
            <person name="Aime M.C."/>
            <person name="Diaz-Valderrama J.R."/>
            <person name="Kijpornyongpan T."/>
            <person name="Phillips-Mora W."/>
        </authorList>
    </citation>
    <scope>NUCLEOTIDE SEQUENCE [LARGE SCALE GENOMIC DNA]</scope>
    <source>
        <strain evidence="7 8">MCA 2952</strain>
    </source>
</reference>
<dbReference type="Gene3D" id="2.60.40.10">
    <property type="entry name" value="Immunoglobulins"/>
    <property type="match status" value="1"/>
</dbReference>
<organism evidence="7 8">
    <name type="scientific">Moniliophthora roreri</name>
    <name type="common">Frosty pod rot fungus</name>
    <name type="synonym">Monilia roreri</name>
    <dbReference type="NCBI Taxonomy" id="221103"/>
    <lineage>
        <taxon>Eukaryota</taxon>
        <taxon>Fungi</taxon>
        <taxon>Dikarya</taxon>
        <taxon>Basidiomycota</taxon>
        <taxon>Agaricomycotina</taxon>
        <taxon>Agaricomycetes</taxon>
        <taxon>Agaricomycetidae</taxon>
        <taxon>Agaricales</taxon>
        <taxon>Marasmiineae</taxon>
        <taxon>Marasmiaceae</taxon>
        <taxon>Moniliophthora</taxon>
    </lineage>
</organism>
<dbReference type="SMART" id="SM00324">
    <property type="entry name" value="RhoGAP"/>
    <property type="match status" value="1"/>
</dbReference>
<evidence type="ECO:0000256" key="2">
    <source>
        <dbReference type="ARBA" id="ARBA00004580"/>
    </source>
</evidence>